<protein>
    <submittedName>
        <fullName evidence="3">Uncharacterized protein</fullName>
    </submittedName>
</protein>
<dbReference type="AlphaFoldDB" id="A0A438ND65"/>
<feature type="transmembrane region" description="Helical" evidence="1">
    <location>
        <begin position="240"/>
        <end position="261"/>
    </location>
</feature>
<gene>
    <name evidence="3" type="ORF">B0A52_02457</name>
</gene>
<dbReference type="OrthoDB" id="2956246at2759"/>
<dbReference type="Proteomes" id="UP000288859">
    <property type="component" value="Unassembled WGS sequence"/>
</dbReference>
<evidence type="ECO:0000313" key="4">
    <source>
        <dbReference type="Proteomes" id="UP000288859"/>
    </source>
</evidence>
<evidence type="ECO:0000313" key="3">
    <source>
        <dbReference type="EMBL" id="RVX73569.1"/>
    </source>
</evidence>
<evidence type="ECO:0000256" key="1">
    <source>
        <dbReference type="SAM" id="Phobius"/>
    </source>
</evidence>
<name>A0A438ND65_EXOME</name>
<feature type="transmembrane region" description="Helical" evidence="1">
    <location>
        <begin position="213"/>
        <end position="234"/>
    </location>
</feature>
<feature type="transmembrane region" description="Helical" evidence="1">
    <location>
        <begin position="137"/>
        <end position="157"/>
    </location>
</feature>
<evidence type="ECO:0000256" key="2">
    <source>
        <dbReference type="SAM" id="SignalP"/>
    </source>
</evidence>
<organism evidence="3 4">
    <name type="scientific">Exophiala mesophila</name>
    <name type="common">Black yeast-like fungus</name>
    <dbReference type="NCBI Taxonomy" id="212818"/>
    <lineage>
        <taxon>Eukaryota</taxon>
        <taxon>Fungi</taxon>
        <taxon>Dikarya</taxon>
        <taxon>Ascomycota</taxon>
        <taxon>Pezizomycotina</taxon>
        <taxon>Eurotiomycetes</taxon>
        <taxon>Chaetothyriomycetidae</taxon>
        <taxon>Chaetothyriales</taxon>
        <taxon>Herpotrichiellaceae</taxon>
        <taxon>Exophiala</taxon>
    </lineage>
</organism>
<keyword evidence="1" id="KW-1133">Transmembrane helix</keyword>
<reference evidence="3 4" key="1">
    <citation type="submission" date="2017-03" db="EMBL/GenBank/DDBJ databases">
        <title>Genomes of endolithic fungi from Antarctica.</title>
        <authorList>
            <person name="Coleine C."/>
            <person name="Masonjones S."/>
            <person name="Stajich J.E."/>
        </authorList>
    </citation>
    <scope>NUCLEOTIDE SEQUENCE [LARGE SCALE GENOMIC DNA]</scope>
    <source>
        <strain evidence="3 4">CCFEE 6314</strain>
    </source>
</reference>
<accession>A0A438ND65</accession>
<keyword evidence="2" id="KW-0732">Signal</keyword>
<sequence length="335" mass="36763">MSLPLLPLLLLATPSSTVPPLYTRAALRGRPGYMEVFLLSLGMQTRLQVTDLNAAEYPAVAAMTTGYVFRVENQATVMFLQRIGRPGCCVTVDVVSSDGAASAGQTGSTSGVPRVAAYIPAAAIFGYQVLLAESWDVFVLAAIVIILSSRFLTIMVLRARMVPTWHGAAEPGVMGDLLVLLSRDRWVRMRGLVDDLKAVTSGTWLQDDADGPLWLAVSDWLASLFVYFAVVVMANTTDTAAQYVLVFAALLGHVVLAWSNYRTTDAVMHGRRLVPVAVKRYQRRLDLANELIAELGRDDWAVRLGMITPDPEQRHTIKKVSRTRRSRVVDEVVTM</sequence>
<proteinExistence type="predicted"/>
<comment type="caution">
    <text evidence="3">The sequence shown here is derived from an EMBL/GenBank/DDBJ whole genome shotgun (WGS) entry which is preliminary data.</text>
</comment>
<keyword evidence="1" id="KW-0472">Membrane</keyword>
<dbReference type="EMBL" id="NAJM01000007">
    <property type="protein sequence ID" value="RVX73569.1"/>
    <property type="molecule type" value="Genomic_DNA"/>
</dbReference>
<feature type="chain" id="PRO_5019153465" evidence="2">
    <location>
        <begin position="18"/>
        <end position="335"/>
    </location>
</feature>
<feature type="signal peptide" evidence="2">
    <location>
        <begin position="1"/>
        <end position="17"/>
    </location>
</feature>
<keyword evidence="1" id="KW-0812">Transmembrane</keyword>